<accession>A0A1D1UQQ2</accession>
<organism evidence="1 2">
    <name type="scientific">Ramazzottius varieornatus</name>
    <name type="common">Water bear</name>
    <name type="synonym">Tardigrade</name>
    <dbReference type="NCBI Taxonomy" id="947166"/>
    <lineage>
        <taxon>Eukaryota</taxon>
        <taxon>Metazoa</taxon>
        <taxon>Ecdysozoa</taxon>
        <taxon>Tardigrada</taxon>
        <taxon>Eutardigrada</taxon>
        <taxon>Parachela</taxon>
        <taxon>Hypsibioidea</taxon>
        <taxon>Ramazzottiidae</taxon>
        <taxon>Ramazzottius</taxon>
    </lineage>
</organism>
<dbReference type="Proteomes" id="UP000186922">
    <property type="component" value="Unassembled WGS sequence"/>
</dbReference>
<reference evidence="1 2" key="1">
    <citation type="journal article" date="2016" name="Nat. Commun.">
        <title>Extremotolerant tardigrade genome and improved radiotolerance of human cultured cells by tardigrade-unique protein.</title>
        <authorList>
            <person name="Hashimoto T."/>
            <person name="Horikawa D.D."/>
            <person name="Saito Y."/>
            <person name="Kuwahara H."/>
            <person name="Kozuka-Hata H."/>
            <person name="Shin-I T."/>
            <person name="Minakuchi Y."/>
            <person name="Ohishi K."/>
            <person name="Motoyama A."/>
            <person name="Aizu T."/>
            <person name="Enomoto A."/>
            <person name="Kondo K."/>
            <person name="Tanaka S."/>
            <person name="Hara Y."/>
            <person name="Koshikawa S."/>
            <person name="Sagara H."/>
            <person name="Miura T."/>
            <person name="Yokobori S."/>
            <person name="Miyagawa K."/>
            <person name="Suzuki Y."/>
            <person name="Kubo T."/>
            <person name="Oyama M."/>
            <person name="Kohara Y."/>
            <person name="Fujiyama A."/>
            <person name="Arakawa K."/>
            <person name="Katayama T."/>
            <person name="Toyoda A."/>
            <person name="Kunieda T."/>
        </authorList>
    </citation>
    <scope>NUCLEOTIDE SEQUENCE [LARGE SCALE GENOMIC DNA]</scope>
    <source>
        <strain evidence="1 2">YOKOZUNA-1</strain>
    </source>
</reference>
<keyword evidence="2" id="KW-1185">Reference proteome</keyword>
<name>A0A1D1UQQ2_RAMVA</name>
<comment type="caution">
    <text evidence="1">The sequence shown here is derived from an EMBL/GenBank/DDBJ whole genome shotgun (WGS) entry which is preliminary data.</text>
</comment>
<dbReference type="AlphaFoldDB" id="A0A1D1UQQ2"/>
<protein>
    <submittedName>
        <fullName evidence="1">Uncharacterized protein</fullName>
    </submittedName>
</protein>
<sequence length="126" mass="13900">MEPAISPPCPDLLIRTTAILTIIKKLDVNKAAPTVSSKLQVLPSFTPCQDCSTSSYRLDSSLRCERRLKSFRYRRKEAPPFAPSRSSHPCPNSSRRCLPIIGATTRISCCLTLSMVSGSKGRQRCS</sequence>
<proteinExistence type="predicted"/>
<dbReference type="EMBL" id="BDGG01000001">
    <property type="protein sequence ID" value="GAU90735.1"/>
    <property type="molecule type" value="Genomic_DNA"/>
</dbReference>
<evidence type="ECO:0000313" key="1">
    <source>
        <dbReference type="EMBL" id="GAU90735.1"/>
    </source>
</evidence>
<gene>
    <name evidence="1" type="primary">RvY_03112</name>
    <name evidence="1" type="synonym">RvY_03112.2</name>
    <name evidence="1" type="ORF">RvY_03112-2</name>
</gene>
<evidence type="ECO:0000313" key="2">
    <source>
        <dbReference type="Proteomes" id="UP000186922"/>
    </source>
</evidence>